<dbReference type="Gene3D" id="2.180.10.10">
    <property type="entry name" value="RHS repeat-associated core"/>
    <property type="match status" value="1"/>
</dbReference>
<reference evidence="1 2" key="1">
    <citation type="submission" date="2019-02" db="EMBL/GenBank/DDBJ databases">
        <title>Genomic Encyclopedia of Archaeal and Bacterial Type Strains, Phase II (KMG-II): from individual species to whole genera.</title>
        <authorList>
            <person name="Goeker M."/>
        </authorList>
    </citation>
    <scope>NUCLEOTIDE SEQUENCE [LARGE SCALE GENOMIC DNA]</scope>
    <source>
        <strain evidence="1 2">DSM 21411</strain>
    </source>
</reference>
<dbReference type="PANTHER" id="PTHR32305">
    <property type="match status" value="1"/>
</dbReference>
<evidence type="ECO:0000313" key="1">
    <source>
        <dbReference type="EMBL" id="RZS98017.1"/>
    </source>
</evidence>
<dbReference type="EMBL" id="SGXG01000001">
    <property type="protein sequence ID" value="RZS98017.1"/>
    <property type="molecule type" value="Genomic_DNA"/>
</dbReference>
<name>A0A4Q7PD61_9BACT</name>
<organism evidence="1 2">
    <name type="scientific">Cecembia calidifontis</name>
    <dbReference type="NCBI Taxonomy" id="1187080"/>
    <lineage>
        <taxon>Bacteria</taxon>
        <taxon>Pseudomonadati</taxon>
        <taxon>Bacteroidota</taxon>
        <taxon>Cytophagia</taxon>
        <taxon>Cytophagales</taxon>
        <taxon>Cyclobacteriaceae</taxon>
        <taxon>Cecembia</taxon>
    </lineage>
</organism>
<dbReference type="RefSeq" id="WP_130276789.1">
    <property type="nucleotide sequence ID" value="NZ_SGXG01000001.1"/>
</dbReference>
<dbReference type="PANTHER" id="PTHR32305:SF15">
    <property type="entry name" value="PROTEIN RHSA-RELATED"/>
    <property type="match status" value="1"/>
</dbReference>
<dbReference type="AlphaFoldDB" id="A0A4Q7PD61"/>
<dbReference type="InterPro" id="IPR022385">
    <property type="entry name" value="Rhs_assc_core"/>
</dbReference>
<dbReference type="NCBIfam" id="TIGR03696">
    <property type="entry name" value="Rhs_assc_core"/>
    <property type="match status" value="1"/>
</dbReference>
<dbReference type="Proteomes" id="UP000292209">
    <property type="component" value="Unassembled WGS sequence"/>
</dbReference>
<protein>
    <submittedName>
        <fullName evidence="1">RHS repeat-associated protein</fullName>
    </submittedName>
</protein>
<accession>A0A4Q7PD61</accession>
<gene>
    <name evidence="1" type="ORF">BC751_3647</name>
</gene>
<keyword evidence="2" id="KW-1185">Reference proteome</keyword>
<sequence>MASQLNELGQQYAGSGPNQLLLANAIMLVLSELNKKPVPEAYMAYALYDRDSNQYDSGKILLSKKARNKHEELKKDIFVEKDGYIEAFVVNETSENVWYDNFSIQSTGPIVVQETHYDPWGVELQGLGYQEPGIKVNKYLYNGNEILSDLNLNLYDFKSRFYDPVIGRFISIDVLADHPNQIGLSPYQFSWNNPIRYNDPDGKCPSCWPTFYAAYQGMKAKYSGILSQANAPVQRLISRDSGSTPSNIGMNETTRAAIRITGVSSDLNEITSVGKTLAQEAAIDVGDVLDKGGEVISAGGLASTPITGPLGLTVMKFGDGVSAFGASSKGIGYIIAGEYNLAGAEFTKAGVSATTGYSVGKAVDVSKRVGNAAVNDIAQESILQTINKGVNKISNYVIDFLYGEREEK</sequence>
<dbReference type="OrthoDB" id="824686at2"/>
<comment type="caution">
    <text evidence="1">The sequence shown here is derived from an EMBL/GenBank/DDBJ whole genome shotgun (WGS) entry which is preliminary data.</text>
</comment>
<proteinExistence type="predicted"/>
<dbReference type="InterPro" id="IPR050708">
    <property type="entry name" value="T6SS_VgrG/RHS"/>
</dbReference>
<evidence type="ECO:0000313" key="2">
    <source>
        <dbReference type="Proteomes" id="UP000292209"/>
    </source>
</evidence>